<dbReference type="AlphaFoldDB" id="A0A6S6VQZ7"/>
<evidence type="ECO:0000259" key="2">
    <source>
        <dbReference type="Pfam" id="PF26640"/>
    </source>
</evidence>
<evidence type="ECO:0000259" key="1">
    <source>
        <dbReference type="Pfam" id="PF06985"/>
    </source>
</evidence>
<reference evidence="3" key="1">
    <citation type="submission" date="2021-02" db="EMBL/GenBank/DDBJ databases">
        <authorList>
            <person name="Syme A R."/>
            <person name="Syme A R."/>
            <person name="Moolhuijzen P."/>
        </authorList>
    </citation>
    <scope>NUCLEOTIDE SEQUENCE</scope>
    <source>
        <strain evidence="3">W1-1</strain>
    </source>
</reference>
<feature type="domain" description="Heterokaryon incompatibility" evidence="1">
    <location>
        <begin position="22"/>
        <end position="140"/>
    </location>
</feature>
<accession>A0A6S6VQZ7</accession>
<dbReference type="Pfam" id="PF06985">
    <property type="entry name" value="HET"/>
    <property type="match status" value="1"/>
</dbReference>
<dbReference type="Pfam" id="PF26640">
    <property type="entry name" value="DUF8212"/>
    <property type="match status" value="1"/>
</dbReference>
<evidence type="ECO:0000313" key="4">
    <source>
        <dbReference type="Proteomes" id="UP000472372"/>
    </source>
</evidence>
<protein>
    <submittedName>
        <fullName evidence="3">HET domain containing protein</fullName>
    </submittedName>
</protein>
<proteinExistence type="predicted"/>
<organism evidence="3 4">
    <name type="scientific">Pyrenophora teres f. teres</name>
    <dbReference type="NCBI Taxonomy" id="97479"/>
    <lineage>
        <taxon>Eukaryota</taxon>
        <taxon>Fungi</taxon>
        <taxon>Dikarya</taxon>
        <taxon>Ascomycota</taxon>
        <taxon>Pezizomycotina</taxon>
        <taxon>Dothideomycetes</taxon>
        <taxon>Pleosporomycetidae</taxon>
        <taxon>Pleosporales</taxon>
        <taxon>Pleosporineae</taxon>
        <taxon>Pleosporaceae</taxon>
        <taxon>Pyrenophora</taxon>
    </lineage>
</organism>
<dbReference type="PANTHER" id="PTHR10622">
    <property type="entry name" value="HET DOMAIN-CONTAINING PROTEIN"/>
    <property type="match status" value="1"/>
</dbReference>
<dbReference type="PANTHER" id="PTHR10622:SF12">
    <property type="entry name" value="HET DOMAIN-CONTAINING PROTEIN"/>
    <property type="match status" value="1"/>
</dbReference>
<gene>
    <name evidence="3" type="ORF">PTTW11_01209</name>
</gene>
<evidence type="ECO:0000313" key="3">
    <source>
        <dbReference type="EMBL" id="CAE7001211.1"/>
    </source>
</evidence>
<name>A0A6S6VQZ7_9PLEO</name>
<sequence length="594" mass="68010">MRLLDATTLEFRDFTDDQLPPYVILSHTWGDEEVTYQEMRFLQQFDALPDSLKRNAALIAAMEAAAGLKVSLRGSEIVKHRSGYRKIVKTAKIARNTGRPYFWIDTCCIDKSSSAELQEAINSMFTWYKSSSFCVVYLESVYRQCRSGEEFQTALQDSKWARRGWTLQELIAPISVKFYDGDWVYICTKDEWARHIAAVTGISEIILLTGDLDEASVAQKMSWAATRQTTRKEDKAYSLMGLFGIHMPMLYGEGDNAFLRLQEEIIRTCPDDSIFAWRSAQGSVNSHRGLLANSPEDFKDSKNITRGCGWFAGTNKGLQMTAELTNIATDTGMGSMEDKTLYFCALKATGDEGAVVTLMLRRLGPCNFARVEANRFFNWCGSSRERTFYIEYTPEIPRQFRSGFMHCFHLKPSPTEADYKFIPEKWALKIENVRPHDLWDPDHHELRIPELPHRLWEEKDLANYPFFQQYDFGVADNGPYFIGMVWLSKVNFLDGPAPDMIRILLGYSPLSGQVWCKILPRTGPSNIYPSPDAPTEVWRQALHMFDGFEEFDQLDTSSNFRVTIKPGQSRGVISHIVEIPGLLRRTKSFVRRKN</sequence>
<feature type="domain" description="DUF8212" evidence="2">
    <location>
        <begin position="256"/>
        <end position="293"/>
    </location>
</feature>
<dbReference type="InterPro" id="IPR010730">
    <property type="entry name" value="HET"/>
</dbReference>
<dbReference type="InterPro" id="IPR058525">
    <property type="entry name" value="DUF8212"/>
</dbReference>
<dbReference type="EMBL" id="HG992977">
    <property type="protein sequence ID" value="CAE7001211.1"/>
    <property type="molecule type" value="Genomic_DNA"/>
</dbReference>
<dbReference type="Proteomes" id="UP000472372">
    <property type="component" value="Chromosome 1"/>
</dbReference>